<comment type="caution">
    <text evidence="2">The sequence shown here is derived from an EMBL/GenBank/DDBJ whole genome shotgun (WGS) entry which is preliminary data.</text>
</comment>
<name>A0AAU9KE21_9CILI</name>
<evidence type="ECO:0000256" key="1">
    <source>
        <dbReference type="ARBA" id="ARBA00022737"/>
    </source>
</evidence>
<dbReference type="EMBL" id="CAJZBQ010000054">
    <property type="protein sequence ID" value="CAG9332185.1"/>
    <property type="molecule type" value="Genomic_DNA"/>
</dbReference>
<evidence type="ECO:0000313" key="2">
    <source>
        <dbReference type="EMBL" id="CAG9332185.1"/>
    </source>
</evidence>
<protein>
    <recommendedName>
        <fullName evidence="4">MORN repeat protein</fullName>
    </recommendedName>
</protein>
<organism evidence="2 3">
    <name type="scientific">Blepharisma stoltei</name>
    <dbReference type="NCBI Taxonomy" id="1481888"/>
    <lineage>
        <taxon>Eukaryota</taxon>
        <taxon>Sar</taxon>
        <taxon>Alveolata</taxon>
        <taxon>Ciliophora</taxon>
        <taxon>Postciliodesmatophora</taxon>
        <taxon>Heterotrichea</taxon>
        <taxon>Heterotrichida</taxon>
        <taxon>Blepharismidae</taxon>
        <taxon>Blepharisma</taxon>
    </lineage>
</organism>
<keyword evidence="3" id="KW-1185">Reference proteome</keyword>
<dbReference type="PANTHER" id="PTHR23084">
    <property type="entry name" value="PHOSPHATIDYLINOSITOL-4-PHOSPHATE 5-KINASE RELATED"/>
    <property type="match status" value="1"/>
</dbReference>
<gene>
    <name evidence="2" type="ORF">BSTOLATCC_MIC55637</name>
</gene>
<dbReference type="SMART" id="SM00698">
    <property type="entry name" value="MORN"/>
    <property type="match status" value="9"/>
</dbReference>
<keyword evidence="1" id="KW-0677">Repeat</keyword>
<sequence length="370" mass="42652">MGAACSCFKENQLDSDQFTVQKISSNSRAQQEHSPFVIEVPVTSFQSLEINNSNLIVLQSLLRGFLDRRKVKERIKSQGTQVRLNSGYTAQPRNSILEIHGDLPNYENTITQAISKKLEPFQYNYDFNDPAPRVKKGPVQLDNGAIYIGEWSDRWERHGKGIQVWPDGSKYEGYWMHDRANGKGRLIHNDGDVYEGDWVDDKAHGHGNYRHTDGATYDGQWQDDKQHGHGVEVWPDGARYEGDYTFGKKDGRGNFNWSDGSKYIGEFKENNIDGYGIYSWMDGRRYEGTWKNNKMDGFGTFTWADGRCYKGEYYDDKKQGKGTFSWPDGRKYEGNWHNGKQHGRGIYCTAKGEKKEGEWKDGKRLKWVEN</sequence>
<dbReference type="PROSITE" id="PS50096">
    <property type="entry name" value="IQ"/>
    <property type="match status" value="1"/>
</dbReference>
<evidence type="ECO:0008006" key="4">
    <source>
        <dbReference type="Google" id="ProtNLM"/>
    </source>
</evidence>
<dbReference type="Gene3D" id="2.20.110.10">
    <property type="entry name" value="Histone H3 K4-specific methyltransferase SET7/9 N-terminal domain"/>
    <property type="match status" value="4"/>
</dbReference>
<reference evidence="2" key="1">
    <citation type="submission" date="2021-09" db="EMBL/GenBank/DDBJ databases">
        <authorList>
            <consortium name="AG Swart"/>
            <person name="Singh M."/>
            <person name="Singh A."/>
            <person name="Seah K."/>
            <person name="Emmerich C."/>
        </authorList>
    </citation>
    <scope>NUCLEOTIDE SEQUENCE</scope>
    <source>
        <strain evidence="2">ATCC30299</strain>
    </source>
</reference>
<proteinExistence type="predicted"/>
<evidence type="ECO:0000313" key="3">
    <source>
        <dbReference type="Proteomes" id="UP001162131"/>
    </source>
</evidence>
<accession>A0AAU9KE21</accession>
<dbReference type="SUPFAM" id="SSF82185">
    <property type="entry name" value="Histone H3 K4-specific methyltransferase SET7/9 N-terminal domain"/>
    <property type="match status" value="2"/>
</dbReference>
<dbReference type="Pfam" id="PF02493">
    <property type="entry name" value="MORN"/>
    <property type="match status" value="10"/>
</dbReference>
<dbReference type="Proteomes" id="UP001162131">
    <property type="component" value="Unassembled WGS sequence"/>
</dbReference>
<dbReference type="PANTHER" id="PTHR23084:SF179">
    <property type="entry name" value="OS10G0565000 PROTEIN"/>
    <property type="match status" value="1"/>
</dbReference>
<dbReference type="InterPro" id="IPR003409">
    <property type="entry name" value="MORN"/>
</dbReference>
<dbReference type="AlphaFoldDB" id="A0AAU9KE21"/>